<protein>
    <submittedName>
        <fullName evidence="2">Uncharacterized protein</fullName>
    </submittedName>
</protein>
<name>A0AAV6V158_9ARAC</name>
<feature type="chain" id="PRO_5043372466" evidence="1">
    <location>
        <begin position="25"/>
        <end position="119"/>
    </location>
</feature>
<accession>A0AAV6V158</accession>
<keyword evidence="1" id="KW-0732">Signal</keyword>
<organism evidence="2 3">
    <name type="scientific">Oedothorax gibbosus</name>
    <dbReference type="NCBI Taxonomy" id="931172"/>
    <lineage>
        <taxon>Eukaryota</taxon>
        <taxon>Metazoa</taxon>
        <taxon>Ecdysozoa</taxon>
        <taxon>Arthropoda</taxon>
        <taxon>Chelicerata</taxon>
        <taxon>Arachnida</taxon>
        <taxon>Araneae</taxon>
        <taxon>Araneomorphae</taxon>
        <taxon>Entelegynae</taxon>
        <taxon>Araneoidea</taxon>
        <taxon>Linyphiidae</taxon>
        <taxon>Erigoninae</taxon>
        <taxon>Oedothorax</taxon>
    </lineage>
</organism>
<dbReference type="EMBL" id="JAFNEN010000213">
    <property type="protein sequence ID" value="KAG8189530.1"/>
    <property type="molecule type" value="Genomic_DNA"/>
</dbReference>
<proteinExistence type="predicted"/>
<dbReference type="AlphaFoldDB" id="A0AAV6V158"/>
<feature type="signal peptide" evidence="1">
    <location>
        <begin position="1"/>
        <end position="24"/>
    </location>
</feature>
<evidence type="ECO:0000313" key="3">
    <source>
        <dbReference type="Proteomes" id="UP000827092"/>
    </source>
</evidence>
<sequence length="119" mass="13562">MATDSYHAYLALFGILLLATIAHSQDLGFEDNIKELFSKRKNLDMVRQMVEDVDNQLNRLQKRTCFVNAGVSDSCDYKELSSGVNEHNLFNSRDMPGKRSSSPDIVGRLLKSMRAHNRR</sequence>
<comment type="caution">
    <text evidence="2">The sequence shown here is derived from an EMBL/GenBank/DDBJ whole genome shotgun (WGS) entry which is preliminary data.</text>
</comment>
<gene>
    <name evidence="2" type="ORF">JTE90_008490</name>
</gene>
<keyword evidence="3" id="KW-1185">Reference proteome</keyword>
<dbReference type="Proteomes" id="UP000827092">
    <property type="component" value="Unassembled WGS sequence"/>
</dbReference>
<evidence type="ECO:0000313" key="2">
    <source>
        <dbReference type="EMBL" id="KAG8189530.1"/>
    </source>
</evidence>
<reference evidence="2 3" key="1">
    <citation type="journal article" date="2022" name="Nat. Ecol. Evol.">
        <title>A masculinizing supergene underlies an exaggerated male reproductive morph in a spider.</title>
        <authorList>
            <person name="Hendrickx F."/>
            <person name="De Corte Z."/>
            <person name="Sonet G."/>
            <person name="Van Belleghem S.M."/>
            <person name="Kostlbacher S."/>
            <person name="Vangestel C."/>
        </authorList>
    </citation>
    <scope>NUCLEOTIDE SEQUENCE [LARGE SCALE GENOMIC DNA]</scope>
    <source>
        <strain evidence="2">W744_W776</strain>
    </source>
</reference>
<evidence type="ECO:0000256" key="1">
    <source>
        <dbReference type="SAM" id="SignalP"/>
    </source>
</evidence>